<comment type="caution">
    <text evidence="4">The sequence shown here is derived from an EMBL/GenBank/DDBJ whole genome shotgun (WGS) entry which is preliminary data.</text>
</comment>
<comment type="similarity">
    <text evidence="1 3">Belongs to the UDP-glycosyltransferase family.</text>
</comment>
<dbReference type="PANTHER" id="PTHR48048:SF45">
    <property type="entry name" value="GLYCOSYLTRANSFERASE"/>
    <property type="match status" value="1"/>
</dbReference>
<protein>
    <submittedName>
        <fullName evidence="4">Anthocyanidin 3-o-glucosyltransferase 2</fullName>
    </submittedName>
</protein>
<reference evidence="4" key="1">
    <citation type="submission" date="2020-07" db="EMBL/GenBank/DDBJ databases">
        <title>Ethylene signaling mediates host invasion by parasitic plants.</title>
        <authorList>
            <person name="Yoshida S."/>
        </authorList>
    </citation>
    <scope>NUCLEOTIDE SEQUENCE</scope>
    <source>
        <strain evidence="4">Okayama</strain>
    </source>
</reference>
<dbReference type="PANTHER" id="PTHR48048">
    <property type="entry name" value="GLYCOSYLTRANSFERASE"/>
    <property type="match status" value="1"/>
</dbReference>
<gene>
    <name evidence="4" type="ORF">PHJA_001964500</name>
</gene>
<dbReference type="AlphaFoldDB" id="A0A830CT45"/>
<keyword evidence="5" id="KW-1185">Reference proteome</keyword>
<evidence type="ECO:0000313" key="5">
    <source>
        <dbReference type="Proteomes" id="UP000653305"/>
    </source>
</evidence>
<dbReference type="Pfam" id="PF00201">
    <property type="entry name" value="UDPGT"/>
    <property type="match status" value="1"/>
</dbReference>
<proteinExistence type="inferred from homology"/>
<dbReference type="Gene3D" id="3.40.50.2000">
    <property type="entry name" value="Glycogen Phosphorylase B"/>
    <property type="match status" value="1"/>
</dbReference>
<evidence type="ECO:0000313" key="4">
    <source>
        <dbReference type="EMBL" id="GFP98205.1"/>
    </source>
</evidence>
<sequence length="192" mass="21248">MKWLDGQPNSTVVFLCFGSNGFFDEIQFLWSLRKPSGEYEDPSEVLPEGFIQRTAGTGKVIGWALQVAVLSHRAVGGFVSHCGWNSTLESLWCGVPIAVWPLFGEQQANAFQLVKDLGVAVEINMEYKSSASMIVRANEIENGIRRLMEPVSDIRVKMEALKVKSRMAVVENGSSFESLGRFISDVMVNINA</sequence>
<dbReference type="EMBL" id="BMAC01000519">
    <property type="protein sequence ID" value="GFP98205.1"/>
    <property type="molecule type" value="Genomic_DNA"/>
</dbReference>
<dbReference type="InterPro" id="IPR002213">
    <property type="entry name" value="UDP_glucos_trans"/>
</dbReference>
<dbReference type="CDD" id="cd03784">
    <property type="entry name" value="GT1_Gtf-like"/>
    <property type="match status" value="1"/>
</dbReference>
<dbReference type="InterPro" id="IPR035595">
    <property type="entry name" value="UDP_glycos_trans_CS"/>
</dbReference>
<dbReference type="FunFam" id="3.40.50.2000:FF:000056">
    <property type="entry name" value="Glycosyltransferase"/>
    <property type="match status" value="1"/>
</dbReference>
<organism evidence="4 5">
    <name type="scientific">Phtheirospermum japonicum</name>
    <dbReference type="NCBI Taxonomy" id="374723"/>
    <lineage>
        <taxon>Eukaryota</taxon>
        <taxon>Viridiplantae</taxon>
        <taxon>Streptophyta</taxon>
        <taxon>Embryophyta</taxon>
        <taxon>Tracheophyta</taxon>
        <taxon>Spermatophyta</taxon>
        <taxon>Magnoliopsida</taxon>
        <taxon>eudicotyledons</taxon>
        <taxon>Gunneridae</taxon>
        <taxon>Pentapetalae</taxon>
        <taxon>asterids</taxon>
        <taxon>lamiids</taxon>
        <taxon>Lamiales</taxon>
        <taxon>Orobanchaceae</taxon>
        <taxon>Orobanchaceae incertae sedis</taxon>
        <taxon>Phtheirospermum</taxon>
    </lineage>
</organism>
<dbReference type="InterPro" id="IPR050481">
    <property type="entry name" value="UDP-glycosyltransf_plant"/>
</dbReference>
<dbReference type="GO" id="GO:0035251">
    <property type="term" value="F:UDP-glucosyltransferase activity"/>
    <property type="evidence" value="ECO:0007669"/>
    <property type="project" value="InterPro"/>
</dbReference>
<dbReference type="PROSITE" id="PS00375">
    <property type="entry name" value="UDPGT"/>
    <property type="match status" value="1"/>
</dbReference>
<dbReference type="SUPFAM" id="SSF53756">
    <property type="entry name" value="UDP-Glycosyltransferase/glycogen phosphorylase"/>
    <property type="match status" value="1"/>
</dbReference>
<evidence type="ECO:0000256" key="1">
    <source>
        <dbReference type="ARBA" id="ARBA00009995"/>
    </source>
</evidence>
<keyword evidence="3" id="KW-0328">Glycosyltransferase</keyword>
<evidence type="ECO:0000256" key="3">
    <source>
        <dbReference type="RuleBase" id="RU003718"/>
    </source>
</evidence>
<keyword evidence="2 3" id="KW-0808">Transferase</keyword>
<evidence type="ECO:0000256" key="2">
    <source>
        <dbReference type="ARBA" id="ARBA00022679"/>
    </source>
</evidence>
<dbReference type="OrthoDB" id="5835829at2759"/>
<name>A0A830CT45_9LAMI</name>
<accession>A0A830CT45</accession>
<dbReference type="Proteomes" id="UP000653305">
    <property type="component" value="Unassembled WGS sequence"/>
</dbReference>